<keyword evidence="2" id="KW-1185">Reference proteome</keyword>
<dbReference type="Pfam" id="PF00300">
    <property type="entry name" value="His_Phos_1"/>
    <property type="match status" value="1"/>
</dbReference>
<accession>A0A5D4GZD1</accession>
<evidence type="ECO:0000313" key="1">
    <source>
        <dbReference type="EMBL" id="TYR33748.1"/>
    </source>
</evidence>
<name>A0A5D4GZD1_9HYPH</name>
<sequence>MTRLYLLRHARAKWAEPGSRDYDRALDPSGKADAETVAASMLLAGYVPDRVLCSGARRARETWEAASRHLAVTDVEYLDGLYSSDAGGYLEIIRQNGGSGSVLVVGHNPMMEDLAMALSRGGETDALAAVAGGFPTCGLAVIRFSTPLAQIAPEDGYLEEFLAPRDL</sequence>
<dbReference type="SUPFAM" id="SSF53254">
    <property type="entry name" value="Phosphoglycerate mutase-like"/>
    <property type="match status" value="1"/>
</dbReference>
<dbReference type="InterPro" id="IPR013078">
    <property type="entry name" value="His_Pase_superF_clade-1"/>
</dbReference>
<dbReference type="InterPro" id="IPR029033">
    <property type="entry name" value="His_PPase_superfam"/>
</dbReference>
<comment type="caution">
    <text evidence="1">The sequence shown here is derived from an EMBL/GenBank/DDBJ whole genome shotgun (WGS) entry which is preliminary data.</text>
</comment>
<dbReference type="EMBL" id="VSZS01000058">
    <property type="protein sequence ID" value="TYR33748.1"/>
    <property type="molecule type" value="Genomic_DNA"/>
</dbReference>
<dbReference type="Proteomes" id="UP000323258">
    <property type="component" value="Unassembled WGS sequence"/>
</dbReference>
<dbReference type="PANTHER" id="PTHR47623">
    <property type="entry name" value="OS09G0287300 PROTEIN"/>
    <property type="match status" value="1"/>
</dbReference>
<reference evidence="1 2" key="1">
    <citation type="submission" date="2019-08" db="EMBL/GenBank/DDBJ databases">
        <authorList>
            <person name="Seo Y.L."/>
        </authorList>
    </citation>
    <scope>NUCLEOTIDE SEQUENCE [LARGE SCALE GENOMIC DNA]</scope>
    <source>
        <strain evidence="1 2">MaA-C15</strain>
    </source>
</reference>
<reference evidence="1 2" key="2">
    <citation type="submission" date="2019-09" db="EMBL/GenBank/DDBJ databases">
        <title>Mesorhizobium sp. MaA-C15 isolated from Microcystis aeruginosa.</title>
        <authorList>
            <person name="Jeong S.E."/>
            <person name="Jin H.M."/>
            <person name="Jeon C.O."/>
        </authorList>
    </citation>
    <scope>NUCLEOTIDE SEQUENCE [LARGE SCALE GENOMIC DNA]</scope>
    <source>
        <strain evidence="1 2">MaA-C15</strain>
    </source>
</reference>
<proteinExistence type="predicted"/>
<dbReference type="CDD" id="cd07067">
    <property type="entry name" value="HP_PGM_like"/>
    <property type="match status" value="1"/>
</dbReference>
<evidence type="ECO:0000313" key="2">
    <source>
        <dbReference type="Proteomes" id="UP000323258"/>
    </source>
</evidence>
<dbReference type="PANTHER" id="PTHR47623:SF1">
    <property type="entry name" value="OS09G0287300 PROTEIN"/>
    <property type="match status" value="1"/>
</dbReference>
<dbReference type="OrthoDB" id="9810154at2"/>
<organism evidence="1 2">
    <name type="scientific">Neoaquamicrobium microcysteis</name>
    <dbReference type="NCBI Taxonomy" id="2682781"/>
    <lineage>
        <taxon>Bacteria</taxon>
        <taxon>Pseudomonadati</taxon>
        <taxon>Pseudomonadota</taxon>
        <taxon>Alphaproteobacteria</taxon>
        <taxon>Hyphomicrobiales</taxon>
        <taxon>Phyllobacteriaceae</taxon>
        <taxon>Neoaquamicrobium</taxon>
    </lineage>
</organism>
<dbReference type="Gene3D" id="3.40.50.1240">
    <property type="entry name" value="Phosphoglycerate mutase-like"/>
    <property type="match status" value="1"/>
</dbReference>
<dbReference type="AlphaFoldDB" id="A0A5D4GZD1"/>
<protein>
    <submittedName>
        <fullName evidence="1">Histidine phosphatase family protein</fullName>
    </submittedName>
</protein>
<dbReference type="SMART" id="SM00855">
    <property type="entry name" value="PGAM"/>
    <property type="match status" value="1"/>
</dbReference>
<dbReference type="RefSeq" id="WP_148913954.1">
    <property type="nucleotide sequence ID" value="NZ_VSZS01000058.1"/>
</dbReference>
<gene>
    <name evidence="1" type="ORF">FY036_06750</name>
</gene>